<accession>A0A7M7P0H1</accession>
<keyword evidence="3" id="KW-1185">Reference proteome</keyword>
<protein>
    <submittedName>
        <fullName evidence="2">Uncharacterized protein</fullName>
    </submittedName>
</protein>
<evidence type="ECO:0000313" key="2">
    <source>
        <dbReference type="EnsemblMetazoa" id="XP_030842064"/>
    </source>
</evidence>
<dbReference type="RefSeq" id="XP_030842064.1">
    <property type="nucleotide sequence ID" value="XM_030986204.1"/>
</dbReference>
<dbReference type="GeneID" id="100893078"/>
<organism evidence="2 3">
    <name type="scientific">Strongylocentrotus purpuratus</name>
    <name type="common">Purple sea urchin</name>
    <dbReference type="NCBI Taxonomy" id="7668"/>
    <lineage>
        <taxon>Eukaryota</taxon>
        <taxon>Metazoa</taxon>
        <taxon>Echinodermata</taxon>
        <taxon>Eleutherozoa</taxon>
        <taxon>Echinozoa</taxon>
        <taxon>Echinoidea</taxon>
        <taxon>Euechinoidea</taxon>
        <taxon>Echinacea</taxon>
        <taxon>Camarodonta</taxon>
        <taxon>Echinidea</taxon>
        <taxon>Strongylocentrotidae</taxon>
        <taxon>Strongylocentrotus</taxon>
    </lineage>
</organism>
<feature type="compositionally biased region" description="Basic residues" evidence="1">
    <location>
        <begin position="132"/>
        <end position="143"/>
    </location>
</feature>
<reference evidence="3" key="1">
    <citation type="submission" date="2015-02" db="EMBL/GenBank/DDBJ databases">
        <title>Genome sequencing for Strongylocentrotus purpuratus.</title>
        <authorList>
            <person name="Murali S."/>
            <person name="Liu Y."/>
            <person name="Vee V."/>
            <person name="English A."/>
            <person name="Wang M."/>
            <person name="Skinner E."/>
            <person name="Han Y."/>
            <person name="Muzny D.M."/>
            <person name="Worley K.C."/>
            <person name="Gibbs R.A."/>
        </authorList>
    </citation>
    <scope>NUCLEOTIDE SEQUENCE</scope>
</reference>
<proteinExistence type="predicted"/>
<dbReference type="Proteomes" id="UP000007110">
    <property type="component" value="Unassembled WGS sequence"/>
</dbReference>
<evidence type="ECO:0000256" key="1">
    <source>
        <dbReference type="SAM" id="MobiDB-lite"/>
    </source>
</evidence>
<name>A0A7M7P0H1_STRPU</name>
<evidence type="ECO:0000313" key="3">
    <source>
        <dbReference type="Proteomes" id="UP000007110"/>
    </source>
</evidence>
<sequence>MSDVGANQAEIPMAILKSFYSHGNDDKAYSSDDFERYKRKNYCSELQGGRLNFYESGEPNYNTTTAVVKVEKRRGTNILILRCGPEGRMVIFLEFDSKQLTDEWQEALCRYTGQTHVPNPALRRVNSERPAVARRRNRSRARSRTTLPDIIVEQQVDSDPQEAPLEAPQEAPPAPLVAHSETPQEAPLEASQEAPPAPLVAPSETPHEVPQEAPPAPLVAHSETSQEAPLEALQEAPLEVPQEAPPAPLVAPSGTPQDAPPEAPQESLQEAPLEVPQEAPSAPLIAPSETPQEAPLEAPPAPPLDSQEGLSAPPSPPGSPTEDRVISLTSDTSDTDSGPDSLRSRDADLSPTLTDLANNSEEKEFNLSDLEQLKVKDYKGHVIVAKAIPPCQLHLGDKIGLRNDQGRPMNAREMTKLIQTSPEQTKVFTIVRGAVCIVREEESELAINIKRSQKDRLDTVDLILRALTSQCSLPYSEMPERSNFTITAINNIPVDIGSQPDQIAENMREALRTSIHQETSKYLLLHFVPQALLDALAKEYDDTMM</sequence>
<dbReference type="KEGG" id="spu:100893078"/>
<dbReference type="OrthoDB" id="6772952at2759"/>
<dbReference type="InParanoid" id="A0A7M7P0H1"/>
<dbReference type="EnsemblMetazoa" id="XM_030986204">
    <property type="protein sequence ID" value="XP_030842064"/>
    <property type="gene ID" value="LOC100893078"/>
</dbReference>
<dbReference type="OMA" id="CTIRMSS"/>
<dbReference type="AlphaFoldDB" id="A0A7M7P0H1"/>
<reference evidence="2" key="2">
    <citation type="submission" date="2021-01" db="UniProtKB">
        <authorList>
            <consortium name="EnsemblMetazoa"/>
        </authorList>
    </citation>
    <scope>IDENTIFICATION</scope>
</reference>
<feature type="region of interest" description="Disordered" evidence="1">
    <location>
        <begin position="121"/>
        <end position="353"/>
    </location>
</feature>